<dbReference type="GO" id="GO:0016787">
    <property type="term" value="F:hydrolase activity"/>
    <property type="evidence" value="ECO:0007669"/>
    <property type="project" value="UniProtKB-KW"/>
</dbReference>
<dbReference type="STRING" id="1122252.SAMN05660443_2559"/>
<evidence type="ECO:0000313" key="4">
    <source>
        <dbReference type="EMBL" id="SFC40903.1"/>
    </source>
</evidence>
<keyword evidence="5" id="KW-1185">Reference proteome</keyword>
<keyword evidence="2" id="KW-0472">Membrane</keyword>
<name>A0A1I1J4N4_9GAMM</name>
<dbReference type="OrthoDB" id="9796770at2"/>
<dbReference type="InterPro" id="IPR029058">
    <property type="entry name" value="AB_hydrolase_fold"/>
</dbReference>
<dbReference type="Gene3D" id="3.40.50.1820">
    <property type="entry name" value="alpha/beta hydrolase"/>
    <property type="match status" value="1"/>
</dbReference>
<keyword evidence="2" id="KW-0812">Transmembrane</keyword>
<evidence type="ECO:0000313" key="5">
    <source>
        <dbReference type="Proteomes" id="UP000199058"/>
    </source>
</evidence>
<dbReference type="PANTHER" id="PTHR43798:SF31">
    <property type="entry name" value="AB HYDROLASE SUPERFAMILY PROTEIN YCLE"/>
    <property type="match status" value="1"/>
</dbReference>
<dbReference type="Pfam" id="PF00561">
    <property type="entry name" value="Abhydrolase_1"/>
    <property type="match status" value="1"/>
</dbReference>
<sequence>MPLAYTCHGNPGGWPVFYCHGTPGSSCEVLLPTRLADQVYLIAVDRPGYGKSPFIDSYPVSQFASDLEQLADHLKINAFSALGFSGGGFFALTAAALLPERLKSLGLLSTPAPHEMQSPLDGTGPMNGPIWATAKDQPEKLIEQLQTLLKDAPAIYQVMTGSLCENDQKLFTQKQVADTYLKAMSDALAQGSLTLATRITQELQQLLQPWPFELRNIQQPVFIYQGTTDQLIRPVHAEALSRALPRAELTIDPAGGHYQGIGNPSRFAELLLKLVSASQASGQ</sequence>
<feature type="domain" description="AB hydrolase-1" evidence="3">
    <location>
        <begin position="15"/>
        <end position="261"/>
    </location>
</feature>
<feature type="transmembrane region" description="Helical" evidence="2">
    <location>
        <begin position="76"/>
        <end position="98"/>
    </location>
</feature>
<keyword evidence="1" id="KW-0378">Hydrolase</keyword>
<dbReference type="InterPro" id="IPR000073">
    <property type="entry name" value="AB_hydrolase_1"/>
</dbReference>
<dbReference type="GO" id="GO:0016020">
    <property type="term" value="C:membrane"/>
    <property type="evidence" value="ECO:0007669"/>
    <property type="project" value="TreeGrafter"/>
</dbReference>
<gene>
    <name evidence="4" type="ORF">SAMN05660443_2559</name>
</gene>
<organism evidence="4 5">
    <name type="scientific">Marinospirillum celere</name>
    <dbReference type="NCBI Taxonomy" id="1122252"/>
    <lineage>
        <taxon>Bacteria</taxon>
        <taxon>Pseudomonadati</taxon>
        <taxon>Pseudomonadota</taxon>
        <taxon>Gammaproteobacteria</taxon>
        <taxon>Oceanospirillales</taxon>
        <taxon>Oceanospirillaceae</taxon>
        <taxon>Marinospirillum</taxon>
    </lineage>
</organism>
<dbReference type="Proteomes" id="UP000199058">
    <property type="component" value="Unassembled WGS sequence"/>
</dbReference>
<dbReference type="InterPro" id="IPR050266">
    <property type="entry name" value="AB_hydrolase_sf"/>
</dbReference>
<accession>A0A1I1J4N4</accession>
<keyword evidence="2" id="KW-1133">Transmembrane helix</keyword>
<protein>
    <submittedName>
        <fullName evidence="4">Pimeloyl-ACP methyl ester carboxylesterase</fullName>
    </submittedName>
</protein>
<dbReference type="PANTHER" id="PTHR43798">
    <property type="entry name" value="MONOACYLGLYCEROL LIPASE"/>
    <property type="match status" value="1"/>
</dbReference>
<dbReference type="SUPFAM" id="SSF53474">
    <property type="entry name" value="alpha/beta-Hydrolases"/>
    <property type="match status" value="1"/>
</dbReference>
<dbReference type="RefSeq" id="WP_091964401.1">
    <property type="nucleotide sequence ID" value="NZ_FOLH01000005.1"/>
</dbReference>
<dbReference type="AlphaFoldDB" id="A0A1I1J4N4"/>
<evidence type="ECO:0000256" key="1">
    <source>
        <dbReference type="ARBA" id="ARBA00022801"/>
    </source>
</evidence>
<dbReference type="EMBL" id="FOLH01000005">
    <property type="protein sequence ID" value="SFC40903.1"/>
    <property type="molecule type" value="Genomic_DNA"/>
</dbReference>
<proteinExistence type="predicted"/>
<evidence type="ECO:0000256" key="2">
    <source>
        <dbReference type="SAM" id="Phobius"/>
    </source>
</evidence>
<evidence type="ECO:0000259" key="3">
    <source>
        <dbReference type="Pfam" id="PF00561"/>
    </source>
</evidence>
<reference evidence="4 5" key="1">
    <citation type="submission" date="2016-10" db="EMBL/GenBank/DDBJ databases">
        <authorList>
            <person name="de Groot N.N."/>
        </authorList>
    </citation>
    <scope>NUCLEOTIDE SEQUENCE [LARGE SCALE GENOMIC DNA]</scope>
    <source>
        <strain evidence="4 5">DSM 18438</strain>
    </source>
</reference>